<dbReference type="EMBL" id="CAWYQH010000013">
    <property type="protein sequence ID" value="CAK8674665.1"/>
    <property type="molecule type" value="Genomic_DNA"/>
</dbReference>
<dbReference type="SMART" id="SM00054">
    <property type="entry name" value="EFh"/>
    <property type="match status" value="4"/>
</dbReference>
<feature type="domain" description="EF-hand" evidence="3">
    <location>
        <begin position="139"/>
        <end position="174"/>
    </location>
</feature>
<evidence type="ECO:0000256" key="1">
    <source>
        <dbReference type="ARBA" id="ARBA00022737"/>
    </source>
</evidence>
<dbReference type="Gene3D" id="1.10.238.10">
    <property type="entry name" value="EF-hand"/>
    <property type="match status" value="2"/>
</dbReference>
<dbReference type="PANTHER" id="PTHR23050">
    <property type="entry name" value="CALCIUM BINDING PROTEIN"/>
    <property type="match status" value="1"/>
</dbReference>
<comment type="caution">
    <text evidence="4">The sequence shown here is derived from an EMBL/GenBank/DDBJ whole genome shotgun (WGS) entry which is preliminary data.</text>
</comment>
<protein>
    <recommendedName>
        <fullName evidence="3">EF-hand domain-containing protein</fullName>
    </recommendedName>
</protein>
<reference evidence="4 5" key="1">
    <citation type="submission" date="2024-02" db="EMBL/GenBank/DDBJ databases">
        <authorList>
            <person name="Daric V."/>
            <person name="Darras S."/>
        </authorList>
    </citation>
    <scope>NUCLEOTIDE SEQUENCE [LARGE SCALE GENOMIC DNA]</scope>
</reference>
<dbReference type="PROSITE" id="PS50222">
    <property type="entry name" value="EF_HAND_2"/>
    <property type="match status" value="4"/>
</dbReference>
<evidence type="ECO:0000313" key="5">
    <source>
        <dbReference type="Proteomes" id="UP001642483"/>
    </source>
</evidence>
<dbReference type="InterPro" id="IPR011992">
    <property type="entry name" value="EF-hand-dom_pair"/>
</dbReference>
<proteinExistence type="predicted"/>
<dbReference type="InterPro" id="IPR050145">
    <property type="entry name" value="Centrin_CML-like"/>
</dbReference>
<accession>A0ABP0F4M8</accession>
<gene>
    <name evidence="4" type="ORF">CVLEPA_LOCUS4344</name>
</gene>
<organism evidence="4 5">
    <name type="scientific">Clavelina lepadiformis</name>
    <name type="common">Light-bulb sea squirt</name>
    <name type="synonym">Ascidia lepadiformis</name>
    <dbReference type="NCBI Taxonomy" id="159417"/>
    <lineage>
        <taxon>Eukaryota</taxon>
        <taxon>Metazoa</taxon>
        <taxon>Chordata</taxon>
        <taxon>Tunicata</taxon>
        <taxon>Ascidiacea</taxon>
        <taxon>Aplousobranchia</taxon>
        <taxon>Clavelinidae</taxon>
        <taxon>Clavelina</taxon>
    </lineage>
</organism>
<dbReference type="SUPFAM" id="SSF47473">
    <property type="entry name" value="EF-hand"/>
    <property type="match status" value="1"/>
</dbReference>
<feature type="domain" description="EF-hand" evidence="3">
    <location>
        <begin position="175"/>
        <end position="210"/>
    </location>
</feature>
<keyword evidence="2" id="KW-0106">Calcium</keyword>
<keyword evidence="5" id="KW-1185">Reference proteome</keyword>
<name>A0ABP0F4M8_CLALP</name>
<dbReference type="CDD" id="cd00051">
    <property type="entry name" value="EFh"/>
    <property type="match status" value="2"/>
</dbReference>
<feature type="domain" description="EF-hand" evidence="3">
    <location>
        <begin position="103"/>
        <end position="138"/>
    </location>
</feature>
<dbReference type="PROSITE" id="PS00018">
    <property type="entry name" value="EF_HAND_1"/>
    <property type="match status" value="2"/>
</dbReference>
<evidence type="ECO:0000313" key="4">
    <source>
        <dbReference type="EMBL" id="CAK8674665.1"/>
    </source>
</evidence>
<dbReference type="InterPro" id="IPR018247">
    <property type="entry name" value="EF_Hand_1_Ca_BS"/>
</dbReference>
<sequence length="244" mass="27531">MGECISLLPFSGNYTFNENNRSSIEQYMSKSRCTNVHFDSINDHPQPQKSFSYEADSNEPPAQRTQPIFLRIPDVAEQCKLQPGIRGHGSGQPTTSIEKKLHRPEVEIDGIFQFFDRDQNGVVDIEDLKTILHLTQNYASDSEVNNIVKDINKNGNDFIGFDDFQDFSKAELEGCPENALRDAFKIFDADEDGFIGKNDLRNLVTVLLFPPSEEDLENLMEEADRKGDGRIDFEDFVLAIGVGS</sequence>
<evidence type="ECO:0000256" key="2">
    <source>
        <dbReference type="ARBA" id="ARBA00022837"/>
    </source>
</evidence>
<keyword evidence="1" id="KW-0677">Repeat</keyword>
<dbReference type="Proteomes" id="UP001642483">
    <property type="component" value="Unassembled WGS sequence"/>
</dbReference>
<dbReference type="InterPro" id="IPR002048">
    <property type="entry name" value="EF_hand_dom"/>
</dbReference>
<evidence type="ECO:0000259" key="3">
    <source>
        <dbReference type="PROSITE" id="PS50222"/>
    </source>
</evidence>
<dbReference type="Pfam" id="PF13499">
    <property type="entry name" value="EF-hand_7"/>
    <property type="match status" value="2"/>
</dbReference>
<feature type="domain" description="EF-hand" evidence="3">
    <location>
        <begin position="211"/>
        <end position="244"/>
    </location>
</feature>